<proteinExistence type="predicted"/>
<keyword evidence="1" id="KW-0863">Zinc-finger</keyword>
<keyword evidence="1" id="KW-0479">Metal-binding</keyword>
<evidence type="ECO:0000313" key="4">
    <source>
        <dbReference type="Proteomes" id="UP000828251"/>
    </source>
</evidence>
<reference evidence="3 4" key="1">
    <citation type="journal article" date="2021" name="Plant Biotechnol. J.">
        <title>Multi-omics assisted identification of the key and species-specific regulatory components of drought-tolerant mechanisms in Gossypium stocksii.</title>
        <authorList>
            <person name="Yu D."/>
            <person name="Ke L."/>
            <person name="Zhang D."/>
            <person name="Wu Y."/>
            <person name="Sun Y."/>
            <person name="Mei J."/>
            <person name="Sun J."/>
            <person name="Sun Y."/>
        </authorList>
    </citation>
    <scope>NUCLEOTIDE SEQUENCE [LARGE SCALE GENOMIC DNA]</scope>
    <source>
        <strain evidence="4">cv. E1</strain>
        <tissue evidence="3">Leaf</tissue>
    </source>
</reference>
<evidence type="ECO:0000256" key="1">
    <source>
        <dbReference type="PROSITE-ProRule" id="PRU00047"/>
    </source>
</evidence>
<sequence length="165" mass="18448">MSETPILILEISSKFDMDPKGSDNPELGTEALIQLVKEVLEKVFEASIKGTSEMFQARCIDCREKRDNSPPRLEPQSAKCVRMHLCGNKGFAEGACNGVSVLFCEHCKKRHSGNYWKKAEACFQCGSTKHWIRNCPHNFESGVCLRSSVRYGAVQARVRSGSVMM</sequence>
<evidence type="ECO:0000259" key="2">
    <source>
        <dbReference type="PROSITE" id="PS50158"/>
    </source>
</evidence>
<organism evidence="3 4">
    <name type="scientific">Gossypium stocksii</name>
    <dbReference type="NCBI Taxonomy" id="47602"/>
    <lineage>
        <taxon>Eukaryota</taxon>
        <taxon>Viridiplantae</taxon>
        <taxon>Streptophyta</taxon>
        <taxon>Embryophyta</taxon>
        <taxon>Tracheophyta</taxon>
        <taxon>Spermatophyta</taxon>
        <taxon>Magnoliopsida</taxon>
        <taxon>eudicotyledons</taxon>
        <taxon>Gunneridae</taxon>
        <taxon>Pentapetalae</taxon>
        <taxon>rosids</taxon>
        <taxon>malvids</taxon>
        <taxon>Malvales</taxon>
        <taxon>Malvaceae</taxon>
        <taxon>Malvoideae</taxon>
        <taxon>Gossypium</taxon>
    </lineage>
</organism>
<dbReference type="EMBL" id="JAIQCV010000013">
    <property type="protein sequence ID" value="KAH1031638.1"/>
    <property type="molecule type" value="Genomic_DNA"/>
</dbReference>
<dbReference type="InterPro" id="IPR001878">
    <property type="entry name" value="Znf_CCHC"/>
</dbReference>
<dbReference type="AlphaFoldDB" id="A0A9D3U8D3"/>
<protein>
    <recommendedName>
        <fullName evidence="2">CCHC-type domain-containing protein</fullName>
    </recommendedName>
</protein>
<accession>A0A9D3U8D3</accession>
<feature type="domain" description="CCHC-type" evidence="2">
    <location>
        <begin position="122"/>
        <end position="136"/>
    </location>
</feature>
<keyword evidence="1" id="KW-0862">Zinc</keyword>
<dbReference type="PROSITE" id="PS50158">
    <property type="entry name" value="ZF_CCHC"/>
    <property type="match status" value="1"/>
</dbReference>
<name>A0A9D3U8D3_9ROSI</name>
<evidence type="ECO:0000313" key="3">
    <source>
        <dbReference type="EMBL" id="KAH1031638.1"/>
    </source>
</evidence>
<comment type="caution">
    <text evidence="3">The sequence shown here is derived from an EMBL/GenBank/DDBJ whole genome shotgun (WGS) entry which is preliminary data.</text>
</comment>
<dbReference type="GO" id="GO:0008270">
    <property type="term" value="F:zinc ion binding"/>
    <property type="evidence" value="ECO:0007669"/>
    <property type="project" value="UniProtKB-KW"/>
</dbReference>
<gene>
    <name evidence="3" type="ORF">J1N35_043812</name>
</gene>
<keyword evidence="4" id="KW-1185">Reference proteome</keyword>
<dbReference type="Proteomes" id="UP000828251">
    <property type="component" value="Unassembled WGS sequence"/>
</dbReference>
<dbReference type="OrthoDB" id="851428at2759"/>
<dbReference type="GO" id="GO:0003676">
    <property type="term" value="F:nucleic acid binding"/>
    <property type="evidence" value="ECO:0007669"/>
    <property type="project" value="InterPro"/>
</dbReference>